<reference evidence="1 2" key="1">
    <citation type="submission" date="2018-06" db="EMBL/GenBank/DDBJ databases">
        <authorList>
            <consortium name="Pathogen Informatics"/>
            <person name="Doyle S."/>
        </authorList>
    </citation>
    <scope>NUCLEOTIDE SEQUENCE [LARGE SCALE GENOMIC DNA]</scope>
    <source>
        <strain evidence="1 2">NCTC12219</strain>
    </source>
</reference>
<evidence type="ECO:0000313" key="1">
    <source>
        <dbReference type="EMBL" id="STP11859.1"/>
    </source>
</evidence>
<proteinExistence type="predicted"/>
<dbReference type="SUPFAM" id="SSF56935">
    <property type="entry name" value="Porins"/>
    <property type="match status" value="1"/>
</dbReference>
<dbReference type="AlphaFoldDB" id="A0A377JV61"/>
<evidence type="ECO:0008006" key="3">
    <source>
        <dbReference type="Google" id="ProtNLM"/>
    </source>
</evidence>
<sequence length="294" mass="33308">MSMLGFRRVIGSIVFLGFAPLLLCAKPVSVDEIFTKTSQFKILGNLSYINIHHSQLDVVQMPQQNGSIISVPIHSKLHQDYLNFSLQARYGIMKRVEVFSTLNAFWQQSLFEINHSFSTQQRADFNSFALGFIIQAKQEGRFPALLLGGSADVANKTYLSQTQNMWQYGKGYSAFALSFYTIDPLVFLLQANARFNLSQDFENIHFNQADVYSLSPMVYFAINPFVSLNAGVRYQYSTRAYINDRIQAQSSSVGYIFGVAYEIKSRLILFASAESFNSAFYSSDTLSLMLSYRI</sequence>
<dbReference type="Proteomes" id="UP000255103">
    <property type="component" value="Unassembled WGS sequence"/>
</dbReference>
<organism evidence="1 2">
    <name type="scientific">Helicobacter cinaedi</name>
    <dbReference type="NCBI Taxonomy" id="213"/>
    <lineage>
        <taxon>Bacteria</taxon>
        <taxon>Pseudomonadati</taxon>
        <taxon>Campylobacterota</taxon>
        <taxon>Epsilonproteobacteria</taxon>
        <taxon>Campylobacterales</taxon>
        <taxon>Helicobacteraceae</taxon>
        <taxon>Helicobacter</taxon>
    </lineage>
</organism>
<accession>A0A377JV61</accession>
<dbReference type="EMBL" id="UGHX01000001">
    <property type="protein sequence ID" value="STP11859.1"/>
    <property type="molecule type" value="Genomic_DNA"/>
</dbReference>
<evidence type="ECO:0000313" key="2">
    <source>
        <dbReference type="Proteomes" id="UP000255103"/>
    </source>
</evidence>
<gene>
    <name evidence="1" type="ORF">NCTC12219_01758</name>
</gene>
<dbReference type="RefSeq" id="WP_115722345.1">
    <property type="nucleotide sequence ID" value="NZ_UGHX01000001.1"/>
</dbReference>
<name>A0A377JV61_9HELI</name>
<protein>
    <recommendedName>
        <fullName evidence="3">Outer membrane protein</fullName>
    </recommendedName>
</protein>